<name>A0A811Q0X3_9POAL</name>
<dbReference type="Gene3D" id="2.60.40.10">
    <property type="entry name" value="Immunoglobulins"/>
    <property type="match status" value="1"/>
</dbReference>
<evidence type="ECO:0000259" key="1">
    <source>
        <dbReference type="PROSITE" id="PS50202"/>
    </source>
</evidence>
<dbReference type="Gene3D" id="3.30.200.20">
    <property type="entry name" value="Phosphorylase Kinase, domain 1"/>
    <property type="match status" value="1"/>
</dbReference>
<dbReference type="Pfam" id="PF00635">
    <property type="entry name" value="Motile_Sperm"/>
    <property type="match status" value="1"/>
</dbReference>
<feature type="domain" description="MSP" evidence="1">
    <location>
        <begin position="159"/>
        <end position="275"/>
    </location>
</feature>
<accession>A0A811Q0X3</accession>
<dbReference type="EMBL" id="CAJGYO010000009">
    <property type="protein sequence ID" value="CAD6254040.1"/>
    <property type="molecule type" value="Genomic_DNA"/>
</dbReference>
<dbReference type="PROSITE" id="PS50202">
    <property type="entry name" value="MSP"/>
    <property type="match status" value="1"/>
</dbReference>
<sequence length="275" mass="31352">MLVETESTDQFIEPDVTESVDEFTPDEQKQRKMHHYPASVQTMELNILERVVAGSEEPSHLDLSLLNSITENFSEQRKIGLGGCGEVYKVLRRWRHRWIKASKHTPLGYKQVTKCLQLAQRCIQNDPKNRPDIVVITQELNALDSKDDQFQEIPPLEDMLGIEPLEIHFPFELDQQISHSIELSNDTDGYIAFMTKARLRHFCIEPNKGIVPPRSKCSVTIKMQAQVDKLPNDHYKKKITVLSTRVDGALAAMDGAGDMFIGKDRNVVDKVINDI</sequence>
<gene>
    <name evidence="2" type="ORF">NCGR_LOCUS37649</name>
</gene>
<dbReference type="PANTHER" id="PTHR45707">
    <property type="entry name" value="C2 CALCIUM/LIPID-BINDING PLANT PHOSPHORIBOSYLTRANSFERASE FAMILY PROTEIN"/>
    <property type="match status" value="1"/>
</dbReference>
<keyword evidence="3" id="KW-1185">Reference proteome</keyword>
<evidence type="ECO:0000313" key="3">
    <source>
        <dbReference type="Proteomes" id="UP000604825"/>
    </source>
</evidence>
<dbReference type="InterPro" id="IPR000535">
    <property type="entry name" value="MSP_dom"/>
</dbReference>
<dbReference type="PANTHER" id="PTHR45707:SF71">
    <property type="entry name" value="PROTEIN KINASE DOMAIN-CONTAINING PROTEIN"/>
    <property type="match status" value="1"/>
</dbReference>
<dbReference type="InterPro" id="IPR008962">
    <property type="entry name" value="PapD-like_sf"/>
</dbReference>
<dbReference type="Proteomes" id="UP000604825">
    <property type="component" value="Unassembled WGS sequence"/>
</dbReference>
<dbReference type="OrthoDB" id="264603at2759"/>
<dbReference type="AlphaFoldDB" id="A0A811Q0X3"/>
<evidence type="ECO:0000313" key="2">
    <source>
        <dbReference type="EMBL" id="CAD6254040.1"/>
    </source>
</evidence>
<comment type="caution">
    <text evidence="2">The sequence shown here is derived from an EMBL/GenBank/DDBJ whole genome shotgun (WGS) entry which is preliminary data.</text>
</comment>
<proteinExistence type="predicted"/>
<organism evidence="2 3">
    <name type="scientific">Miscanthus lutarioriparius</name>
    <dbReference type="NCBI Taxonomy" id="422564"/>
    <lineage>
        <taxon>Eukaryota</taxon>
        <taxon>Viridiplantae</taxon>
        <taxon>Streptophyta</taxon>
        <taxon>Embryophyta</taxon>
        <taxon>Tracheophyta</taxon>
        <taxon>Spermatophyta</taxon>
        <taxon>Magnoliopsida</taxon>
        <taxon>Liliopsida</taxon>
        <taxon>Poales</taxon>
        <taxon>Poaceae</taxon>
        <taxon>PACMAD clade</taxon>
        <taxon>Panicoideae</taxon>
        <taxon>Andropogonodae</taxon>
        <taxon>Andropogoneae</taxon>
        <taxon>Saccharinae</taxon>
        <taxon>Miscanthus</taxon>
    </lineage>
</organism>
<dbReference type="SUPFAM" id="SSF49354">
    <property type="entry name" value="PapD-like"/>
    <property type="match status" value="1"/>
</dbReference>
<dbReference type="InterPro" id="IPR013783">
    <property type="entry name" value="Ig-like_fold"/>
</dbReference>
<reference evidence="2" key="1">
    <citation type="submission" date="2020-10" db="EMBL/GenBank/DDBJ databases">
        <authorList>
            <person name="Han B."/>
            <person name="Lu T."/>
            <person name="Zhao Q."/>
            <person name="Huang X."/>
            <person name="Zhao Y."/>
        </authorList>
    </citation>
    <scope>NUCLEOTIDE SEQUENCE</scope>
</reference>
<protein>
    <recommendedName>
        <fullName evidence="1">MSP domain-containing protein</fullName>
    </recommendedName>
</protein>